<protein>
    <submittedName>
        <fullName evidence="10">Cyclic nucleotide-binding domain-containing protein</fullName>
    </submittedName>
</protein>
<dbReference type="SUPFAM" id="SSF90123">
    <property type="entry name" value="ABC transporter transmembrane region"/>
    <property type="match status" value="1"/>
</dbReference>
<keyword evidence="11" id="KW-1185">Reference proteome</keyword>
<dbReference type="GO" id="GO:0015421">
    <property type="term" value="F:ABC-type oligopeptide transporter activity"/>
    <property type="evidence" value="ECO:0007669"/>
    <property type="project" value="TreeGrafter"/>
</dbReference>
<evidence type="ECO:0000256" key="6">
    <source>
        <dbReference type="SAM" id="Phobius"/>
    </source>
</evidence>
<evidence type="ECO:0000259" key="8">
    <source>
        <dbReference type="PROSITE" id="PS50893"/>
    </source>
</evidence>
<evidence type="ECO:0000256" key="5">
    <source>
        <dbReference type="SAM" id="MobiDB-lite"/>
    </source>
</evidence>
<evidence type="ECO:0000313" key="11">
    <source>
        <dbReference type="Proteomes" id="UP000503308"/>
    </source>
</evidence>
<feature type="transmembrane region" description="Helical" evidence="6">
    <location>
        <begin position="65"/>
        <end position="83"/>
    </location>
</feature>
<dbReference type="RefSeq" id="WP_169639062.1">
    <property type="nucleotide sequence ID" value="NZ_CP048788.1"/>
</dbReference>
<dbReference type="PROSITE" id="PS50893">
    <property type="entry name" value="ABC_TRANSPORTER_2"/>
    <property type="match status" value="1"/>
</dbReference>
<dbReference type="Gene3D" id="3.40.50.300">
    <property type="entry name" value="P-loop containing nucleotide triphosphate hydrolases"/>
    <property type="match status" value="2"/>
</dbReference>
<name>A0A858SSF0_9RHOB</name>
<dbReference type="KEGG" id="rpon:G3256_00960"/>
<dbReference type="SMART" id="SM00100">
    <property type="entry name" value="cNMP"/>
    <property type="match status" value="1"/>
</dbReference>
<accession>A0A858SSF0</accession>
<dbReference type="GO" id="GO:0005886">
    <property type="term" value="C:plasma membrane"/>
    <property type="evidence" value="ECO:0007669"/>
    <property type="project" value="UniProtKB-SubCell"/>
</dbReference>
<feature type="compositionally biased region" description="Basic and acidic residues" evidence="5">
    <location>
        <begin position="1036"/>
        <end position="1045"/>
    </location>
</feature>
<comment type="subcellular location">
    <subcellularLocation>
        <location evidence="1">Cell membrane</location>
        <topology evidence="1">Multi-pass membrane protein</topology>
    </subcellularLocation>
</comment>
<dbReference type="PROSITE" id="PS50929">
    <property type="entry name" value="ABC_TM1F"/>
    <property type="match status" value="1"/>
</dbReference>
<dbReference type="InterPro" id="IPR003439">
    <property type="entry name" value="ABC_transporter-like_ATP-bd"/>
</dbReference>
<keyword evidence="4 6" id="KW-0472">Membrane</keyword>
<dbReference type="PANTHER" id="PTHR43394:SF1">
    <property type="entry name" value="ATP-BINDING CASSETTE SUB-FAMILY B MEMBER 10, MITOCHONDRIAL"/>
    <property type="match status" value="1"/>
</dbReference>
<dbReference type="Pfam" id="PF00027">
    <property type="entry name" value="cNMP_binding"/>
    <property type="match status" value="1"/>
</dbReference>
<sequence length="1045" mass="116434">MESSLFSFIWKYSRREQLFLLFFTIFTFPFLYATLELPKRIINDAIGSDQSFINVMGVRLSQTEFLLALCGLYLLAVLVHGLLKMRLNTMKGVLAERLLRRFRYKLIGRMMRFPRAYFRSTSQGELVSMVTSEAEPMGGLMGDAVAQPVFQAGQMLIIVIFLFAQSVWFGLAGVALIPLQAWIIPRLQRQINQLNKKRIVEVRHLAGEIGETAAGITDLRTNGGWRYRLAGFAERLGRLFEIRFEIYQKKFFMKFLNNFITQLTPFFFYSVGGILAIRGEITVGALVAALAAYKDLSSPWKELLTYYNQVQDMSLRWEIVTERFAPASMIDETLFEGEPEEIPHLDGAISISNVTVRNADGNPVLEDISLEIPAGARVAIRSGNQTERTAFAELLTREVMPARGSITISGYELSELHQSVIAARIGYAHSRPYLFDGTLGDNLLMPLKSSPKTVLWDPNAKDRRSIEAQRSGNTTDSIRADWLDPGLAGLTTAEEVRGWWFRLVEAMGIDDFMFRRMLTSYMNPEDHQKLAEQLVSLRDEVREALEEKGLSGAVNRFDPDTFNPSIPLGGNLMFASPRRAISQEGLAQENDFLSMVIELGVAEQGIAISQTLIETLHQTFGMDGTSHPLFTALGIEDALYEQLVDIAARRSEKGDQALTEEEFALLLTVPFAFSAEQIGPAFPDSFKEEILEIRAAKGEEMRTRAKELFVPVEPGNYLPRLTLMENVIYGKIAGMAGVQGELVEDTVAEVLAKYDLRRLVAETILDIRTGLGGTNLAGIFQERAAFSRAAIKRPDILILDTALASHDADSRVSARRRLEELLPGTTMVFLEDKFANPGAYDLYVEISNGRIDGATEAELPSDGDSGSDDLRRKIRVISRTPLFAGLDGRSQRLLAFSAQWYSVPAGKRIFSMGERADAAYLCLSGRAMMSYRDDDDVSRDVTAVEPGRLIGDLAIILDEPRQLDLKALEDTEFLRIGAEQFRSVIETDPTVLMSLLKTVSSHLTGAAELLREARVSIHEQSGGTSDGPPVQSPLAEPDRTREIGE</sequence>
<evidence type="ECO:0000259" key="9">
    <source>
        <dbReference type="PROSITE" id="PS50929"/>
    </source>
</evidence>
<dbReference type="GO" id="GO:0016887">
    <property type="term" value="F:ATP hydrolysis activity"/>
    <property type="evidence" value="ECO:0007669"/>
    <property type="project" value="InterPro"/>
</dbReference>
<dbReference type="PROSITE" id="PS50042">
    <property type="entry name" value="CNMP_BINDING_3"/>
    <property type="match status" value="1"/>
</dbReference>
<dbReference type="PANTHER" id="PTHR43394">
    <property type="entry name" value="ATP-DEPENDENT PERMEASE MDL1, MITOCHONDRIAL"/>
    <property type="match status" value="1"/>
</dbReference>
<dbReference type="Proteomes" id="UP000503308">
    <property type="component" value="Chromosome"/>
</dbReference>
<dbReference type="InterPro" id="IPR011527">
    <property type="entry name" value="ABC1_TM_dom"/>
</dbReference>
<proteinExistence type="predicted"/>
<gene>
    <name evidence="10" type="ORF">G3256_00960</name>
</gene>
<dbReference type="InterPro" id="IPR014710">
    <property type="entry name" value="RmlC-like_jellyroll"/>
</dbReference>
<dbReference type="InterPro" id="IPR018490">
    <property type="entry name" value="cNMP-bd_dom_sf"/>
</dbReference>
<dbReference type="CDD" id="cd07346">
    <property type="entry name" value="ABC_6TM_exporters"/>
    <property type="match status" value="1"/>
</dbReference>
<feature type="transmembrane region" description="Helical" evidence="6">
    <location>
        <begin position="18"/>
        <end position="35"/>
    </location>
</feature>
<dbReference type="InterPro" id="IPR000595">
    <property type="entry name" value="cNMP-bd_dom"/>
</dbReference>
<evidence type="ECO:0000256" key="2">
    <source>
        <dbReference type="ARBA" id="ARBA00022692"/>
    </source>
</evidence>
<organism evidence="10 11">
    <name type="scientific">Roseobacter ponti</name>
    <dbReference type="NCBI Taxonomy" id="1891787"/>
    <lineage>
        <taxon>Bacteria</taxon>
        <taxon>Pseudomonadati</taxon>
        <taxon>Pseudomonadota</taxon>
        <taxon>Alphaproteobacteria</taxon>
        <taxon>Rhodobacterales</taxon>
        <taxon>Roseobacteraceae</taxon>
        <taxon>Roseobacter</taxon>
    </lineage>
</organism>
<dbReference type="GO" id="GO:0005524">
    <property type="term" value="F:ATP binding"/>
    <property type="evidence" value="ECO:0007669"/>
    <property type="project" value="InterPro"/>
</dbReference>
<dbReference type="Gene3D" id="2.60.120.10">
    <property type="entry name" value="Jelly Rolls"/>
    <property type="match status" value="1"/>
</dbReference>
<dbReference type="InterPro" id="IPR036640">
    <property type="entry name" value="ABC1_TM_sf"/>
</dbReference>
<evidence type="ECO:0000256" key="4">
    <source>
        <dbReference type="ARBA" id="ARBA00023136"/>
    </source>
</evidence>
<reference evidence="10 11" key="1">
    <citation type="submission" date="2020-02" db="EMBL/GenBank/DDBJ databases">
        <title>Genome sequence of Roseobacter ponti.</title>
        <authorList>
            <person name="Hollensteiner J."/>
            <person name="Schneider D."/>
            <person name="Poehlein A."/>
            <person name="Daniel R."/>
        </authorList>
    </citation>
    <scope>NUCLEOTIDE SEQUENCE [LARGE SCALE GENOMIC DNA]</scope>
    <source>
        <strain evidence="10 11">DSM 106830</strain>
    </source>
</reference>
<dbReference type="Pfam" id="PF00664">
    <property type="entry name" value="ABC_membrane"/>
    <property type="match status" value="1"/>
</dbReference>
<dbReference type="SUPFAM" id="SSF51206">
    <property type="entry name" value="cAMP-binding domain-like"/>
    <property type="match status" value="1"/>
</dbReference>
<dbReference type="SUPFAM" id="SSF52540">
    <property type="entry name" value="P-loop containing nucleoside triphosphate hydrolases"/>
    <property type="match status" value="1"/>
</dbReference>
<evidence type="ECO:0000256" key="1">
    <source>
        <dbReference type="ARBA" id="ARBA00004651"/>
    </source>
</evidence>
<dbReference type="AlphaFoldDB" id="A0A858SSF0"/>
<dbReference type="InterPro" id="IPR027417">
    <property type="entry name" value="P-loop_NTPase"/>
</dbReference>
<keyword evidence="2 6" id="KW-0812">Transmembrane</keyword>
<feature type="domain" description="ABC transmembrane type-1" evidence="9">
    <location>
        <begin position="18"/>
        <end position="312"/>
    </location>
</feature>
<keyword evidence="3 6" id="KW-1133">Transmembrane helix</keyword>
<dbReference type="CDD" id="cd00038">
    <property type="entry name" value="CAP_ED"/>
    <property type="match status" value="1"/>
</dbReference>
<dbReference type="EMBL" id="CP048788">
    <property type="protein sequence ID" value="QJF49836.1"/>
    <property type="molecule type" value="Genomic_DNA"/>
</dbReference>
<feature type="transmembrane region" description="Helical" evidence="6">
    <location>
        <begin position="156"/>
        <end position="183"/>
    </location>
</feature>
<feature type="domain" description="ABC transporter" evidence="8">
    <location>
        <begin position="349"/>
        <end position="873"/>
    </location>
</feature>
<dbReference type="Gene3D" id="1.20.1560.10">
    <property type="entry name" value="ABC transporter type 1, transmembrane domain"/>
    <property type="match status" value="1"/>
</dbReference>
<feature type="domain" description="Cyclic nucleotide-binding" evidence="7">
    <location>
        <begin position="882"/>
        <end position="985"/>
    </location>
</feature>
<evidence type="ECO:0000259" key="7">
    <source>
        <dbReference type="PROSITE" id="PS50042"/>
    </source>
</evidence>
<dbReference type="InterPro" id="IPR039421">
    <property type="entry name" value="Type_1_exporter"/>
</dbReference>
<feature type="region of interest" description="Disordered" evidence="5">
    <location>
        <begin position="1017"/>
        <end position="1045"/>
    </location>
</feature>
<evidence type="ECO:0000313" key="10">
    <source>
        <dbReference type="EMBL" id="QJF49836.1"/>
    </source>
</evidence>
<evidence type="ECO:0000256" key="3">
    <source>
        <dbReference type="ARBA" id="ARBA00022989"/>
    </source>
</evidence>